<dbReference type="Gene3D" id="2.60.200.20">
    <property type="match status" value="1"/>
</dbReference>
<feature type="region of interest" description="Disordered" evidence="1">
    <location>
        <begin position="105"/>
        <end position="175"/>
    </location>
</feature>
<protein>
    <submittedName>
        <fullName evidence="3">FHA domain-containing protein</fullName>
    </submittedName>
</protein>
<gene>
    <name evidence="3" type="ORF">SAMN02745110_00340</name>
</gene>
<feature type="domain" description="FHA" evidence="2">
    <location>
        <begin position="294"/>
        <end position="346"/>
    </location>
</feature>
<name>A0A1T4KF68_9FIRM</name>
<dbReference type="InterPro" id="IPR000253">
    <property type="entry name" value="FHA_dom"/>
</dbReference>
<feature type="compositionally biased region" description="Basic and acidic residues" evidence="1">
    <location>
        <begin position="146"/>
        <end position="161"/>
    </location>
</feature>
<feature type="region of interest" description="Disordered" evidence="1">
    <location>
        <begin position="1"/>
        <end position="89"/>
    </location>
</feature>
<dbReference type="Proteomes" id="UP000189857">
    <property type="component" value="Unassembled WGS sequence"/>
</dbReference>
<evidence type="ECO:0000256" key="1">
    <source>
        <dbReference type="SAM" id="MobiDB-lite"/>
    </source>
</evidence>
<sequence>MQQPQPGLGGMPQPVQPVQLNQPQPTLGGLQQPIQPAQPQAAPEGMKQEVQQNAVSEGAKEEAEKKETPVATKEENKEPAKVESLTGKDIDDIFGSMESFEVEAYPLGKPEEKKSENIDQYVAKNAETSGQENAPKQEVNAAAPETKNEAEAPKATEDKPVNKPQASAGGSNPFEDIMNEMSSLGFRDEGGDVIEKIPSQMLRKPRTTAVSMDSSMPPALMEMAEKIEAEKKARREAAAAAAAAQVASEGGAAFPQQETVTSLVRDNAVQGVKIVPRFIRTKTGENIYITKPQFIIGKSKLHADYAIENNTAVSREHCIIERELSGANYILDNNSTNGTYVNGMKLEAGRAQLLTDGTKVRLGDEEFIFRLRSGE</sequence>
<reference evidence="3 4" key="1">
    <citation type="submission" date="2017-02" db="EMBL/GenBank/DDBJ databases">
        <authorList>
            <person name="Peterson S.W."/>
        </authorList>
    </citation>
    <scope>NUCLEOTIDE SEQUENCE [LARGE SCALE GENOMIC DNA]</scope>
    <source>
        <strain evidence="3 4">ATCC 17233</strain>
    </source>
</reference>
<feature type="compositionally biased region" description="Low complexity" evidence="1">
    <location>
        <begin position="1"/>
        <end position="43"/>
    </location>
</feature>
<organism evidence="3 4">
    <name type="scientific">Eubacterium ruminantium</name>
    <dbReference type="NCBI Taxonomy" id="42322"/>
    <lineage>
        <taxon>Bacteria</taxon>
        <taxon>Bacillati</taxon>
        <taxon>Bacillota</taxon>
        <taxon>Clostridia</taxon>
        <taxon>Eubacteriales</taxon>
        <taxon>Eubacteriaceae</taxon>
        <taxon>Eubacterium</taxon>
    </lineage>
</organism>
<dbReference type="SMART" id="SM00240">
    <property type="entry name" value="FHA"/>
    <property type="match status" value="1"/>
</dbReference>
<dbReference type="Pfam" id="PF00498">
    <property type="entry name" value="FHA"/>
    <property type="match status" value="1"/>
</dbReference>
<keyword evidence="4" id="KW-1185">Reference proteome</keyword>
<proteinExistence type="predicted"/>
<evidence type="ECO:0000259" key="2">
    <source>
        <dbReference type="PROSITE" id="PS50006"/>
    </source>
</evidence>
<dbReference type="CDD" id="cd00060">
    <property type="entry name" value="FHA"/>
    <property type="match status" value="1"/>
</dbReference>
<accession>A0A1T4KF68</accession>
<feature type="compositionally biased region" description="Basic and acidic residues" evidence="1">
    <location>
        <begin position="58"/>
        <end position="89"/>
    </location>
</feature>
<evidence type="ECO:0000313" key="3">
    <source>
        <dbReference type="EMBL" id="SJZ41060.1"/>
    </source>
</evidence>
<dbReference type="PROSITE" id="PS50006">
    <property type="entry name" value="FHA_DOMAIN"/>
    <property type="match status" value="1"/>
</dbReference>
<dbReference type="InterPro" id="IPR008984">
    <property type="entry name" value="SMAD_FHA_dom_sf"/>
</dbReference>
<dbReference type="SUPFAM" id="SSF49879">
    <property type="entry name" value="SMAD/FHA domain"/>
    <property type="match status" value="1"/>
</dbReference>
<evidence type="ECO:0000313" key="4">
    <source>
        <dbReference type="Proteomes" id="UP000189857"/>
    </source>
</evidence>
<dbReference type="AlphaFoldDB" id="A0A1T4KF68"/>
<dbReference type="EMBL" id="FUXA01000004">
    <property type="protein sequence ID" value="SJZ41060.1"/>
    <property type="molecule type" value="Genomic_DNA"/>
</dbReference>